<gene>
    <name evidence="2" type="ORF">SLS55_006305</name>
</gene>
<feature type="compositionally biased region" description="Basic and acidic residues" evidence="1">
    <location>
        <begin position="353"/>
        <end position="364"/>
    </location>
</feature>
<feature type="region of interest" description="Disordered" evidence="1">
    <location>
        <begin position="181"/>
        <end position="403"/>
    </location>
</feature>
<protein>
    <submittedName>
        <fullName evidence="2">Uncharacterized protein</fullName>
    </submittedName>
</protein>
<name>A0ABR3CGF9_9PEZI</name>
<feature type="compositionally biased region" description="Polar residues" evidence="1">
    <location>
        <begin position="317"/>
        <end position="334"/>
    </location>
</feature>
<keyword evidence="3" id="KW-1185">Reference proteome</keyword>
<sequence length="477" mass="53242">MSQRIVTKIQLLNHHDKPTWTLFKELPLIDAARNPNQRPRYSSEVNAVVQVHASLRNKMLPPGPLDGSAELIYMTNIARSNAPGQSPDREKDTDELMFMLEHRPDTIRFWIDERPVGHPSVSKEIRRGVLDDTRNCSVIKVCLNGGREGRRPADGPSPPKESDIYLPPSTRAARVWIYLDPNKRPVGPNQGKTVTFDPKPSPTSSQQQPEKVSRKLSQNRGKHPPQKQPQPPAAKTSQKPIPTRQASTSYGIPIPMRRSSKKATQRSPLSTNPPTTVSPGPPEPKRAEPSADQRRGAPPPPSTRKDPTHQPKKRSGKPSSTATGRADLNPTTPSKYRERMGSGSAEDDDSEPEDFKNDVLHDISRLMTHADPFGRFHSSFPETDDSEEEEGRDRFAASPLGGLPRLGQAQLGKFYKAGRRAQSSIFFEEEEALSGQRRIEVSHVEKPEAKRDFAKPSRIRKLGMTLTGGWLKWANQK</sequence>
<dbReference type="Proteomes" id="UP001430584">
    <property type="component" value="Unassembled WGS sequence"/>
</dbReference>
<reference evidence="2 3" key="1">
    <citation type="submission" date="2024-02" db="EMBL/GenBank/DDBJ databases">
        <title>De novo assembly and annotation of 12 fungi associated with fruit tree decline syndrome in Ontario, Canada.</title>
        <authorList>
            <person name="Sulman M."/>
            <person name="Ellouze W."/>
            <person name="Ilyukhin E."/>
        </authorList>
    </citation>
    <scope>NUCLEOTIDE SEQUENCE [LARGE SCALE GENOMIC DNA]</scope>
    <source>
        <strain evidence="2 3">FDS-637</strain>
    </source>
</reference>
<feature type="compositionally biased region" description="Basic and acidic residues" evidence="1">
    <location>
        <begin position="283"/>
        <end position="295"/>
    </location>
</feature>
<evidence type="ECO:0000313" key="3">
    <source>
        <dbReference type="Proteomes" id="UP001430584"/>
    </source>
</evidence>
<accession>A0ABR3CGF9</accession>
<feature type="region of interest" description="Disordered" evidence="1">
    <location>
        <begin position="145"/>
        <end position="167"/>
    </location>
</feature>
<proteinExistence type="predicted"/>
<comment type="caution">
    <text evidence="2">The sequence shown here is derived from an EMBL/GenBank/DDBJ whole genome shotgun (WGS) entry which is preliminary data.</text>
</comment>
<organism evidence="2 3">
    <name type="scientific">Diplodia seriata</name>
    <dbReference type="NCBI Taxonomy" id="420778"/>
    <lineage>
        <taxon>Eukaryota</taxon>
        <taxon>Fungi</taxon>
        <taxon>Dikarya</taxon>
        <taxon>Ascomycota</taxon>
        <taxon>Pezizomycotina</taxon>
        <taxon>Dothideomycetes</taxon>
        <taxon>Dothideomycetes incertae sedis</taxon>
        <taxon>Botryosphaeriales</taxon>
        <taxon>Botryosphaeriaceae</taxon>
        <taxon>Diplodia</taxon>
    </lineage>
</organism>
<dbReference type="RefSeq" id="XP_066631830.1">
    <property type="nucleotide sequence ID" value="XM_066777735.1"/>
</dbReference>
<evidence type="ECO:0000256" key="1">
    <source>
        <dbReference type="SAM" id="MobiDB-lite"/>
    </source>
</evidence>
<dbReference type="EMBL" id="JAJVCZ030000006">
    <property type="protein sequence ID" value="KAL0258801.1"/>
    <property type="molecule type" value="Genomic_DNA"/>
</dbReference>
<dbReference type="GeneID" id="92010390"/>
<evidence type="ECO:0000313" key="2">
    <source>
        <dbReference type="EMBL" id="KAL0258801.1"/>
    </source>
</evidence>